<sequence length="173" mass="20001">MKGTERLGEVHVSTAKVYRPSSTTLRHGTSVSNEWYDYCHRTIAIRIRLTLLVGTTQMWVTITPIQQIWLEIYGSRFIYVDDTFNHTQFSLRLASMAVANEVLRSNTAAKKLLCTFHVMQSIERNAKRMCQRALNSLPFHMAIGLREGRYQLHKHHRAHSSAVKTFITNRRAV</sequence>
<protein>
    <recommendedName>
        <fullName evidence="3">MULE transposase domain-containing protein</fullName>
    </recommendedName>
</protein>
<keyword evidence="2" id="KW-1185">Reference proteome</keyword>
<comment type="caution">
    <text evidence="1">The sequence shown here is derived from an EMBL/GenBank/DDBJ whole genome shotgun (WGS) entry which is preliminary data.</text>
</comment>
<dbReference type="Proteomes" id="UP001303046">
    <property type="component" value="Unassembled WGS sequence"/>
</dbReference>
<organism evidence="1 2">
    <name type="scientific">Necator americanus</name>
    <name type="common">Human hookworm</name>
    <dbReference type="NCBI Taxonomy" id="51031"/>
    <lineage>
        <taxon>Eukaryota</taxon>
        <taxon>Metazoa</taxon>
        <taxon>Ecdysozoa</taxon>
        <taxon>Nematoda</taxon>
        <taxon>Chromadorea</taxon>
        <taxon>Rhabditida</taxon>
        <taxon>Rhabditina</taxon>
        <taxon>Rhabditomorpha</taxon>
        <taxon>Strongyloidea</taxon>
        <taxon>Ancylostomatidae</taxon>
        <taxon>Bunostominae</taxon>
        <taxon>Necator</taxon>
    </lineage>
</organism>
<gene>
    <name evidence="1" type="primary">Necator_chrI.g3262</name>
    <name evidence="1" type="ORF">RB195_007133</name>
</gene>
<name>A0ABR1BXI4_NECAM</name>
<accession>A0ABR1BXI4</accession>
<reference evidence="1 2" key="1">
    <citation type="submission" date="2023-08" db="EMBL/GenBank/DDBJ databases">
        <title>A Necator americanus chromosomal reference genome.</title>
        <authorList>
            <person name="Ilik V."/>
            <person name="Petrzelkova K.J."/>
            <person name="Pardy F."/>
            <person name="Fuh T."/>
            <person name="Niatou-Singa F.S."/>
            <person name="Gouil Q."/>
            <person name="Baker L."/>
            <person name="Ritchie M.E."/>
            <person name="Jex A.R."/>
            <person name="Gazzola D."/>
            <person name="Li H."/>
            <person name="Toshio Fujiwara R."/>
            <person name="Zhan B."/>
            <person name="Aroian R.V."/>
            <person name="Pafco B."/>
            <person name="Schwarz E.M."/>
        </authorList>
    </citation>
    <scope>NUCLEOTIDE SEQUENCE [LARGE SCALE GENOMIC DNA]</scope>
    <source>
        <strain evidence="1 2">Aroian</strain>
        <tissue evidence="1">Whole animal</tissue>
    </source>
</reference>
<evidence type="ECO:0000313" key="2">
    <source>
        <dbReference type="Proteomes" id="UP001303046"/>
    </source>
</evidence>
<evidence type="ECO:0008006" key="3">
    <source>
        <dbReference type="Google" id="ProtNLM"/>
    </source>
</evidence>
<evidence type="ECO:0000313" key="1">
    <source>
        <dbReference type="EMBL" id="KAK6730486.1"/>
    </source>
</evidence>
<dbReference type="EMBL" id="JAVFWL010000001">
    <property type="protein sequence ID" value="KAK6730486.1"/>
    <property type="molecule type" value="Genomic_DNA"/>
</dbReference>
<proteinExistence type="predicted"/>